<dbReference type="AlphaFoldDB" id="A0A844FMT8"/>
<dbReference type="NCBIfam" id="NF040508">
    <property type="entry name" value="LVIS_2131_fam"/>
    <property type="match status" value="1"/>
</dbReference>
<protein>
    <submittedName>
        <fullName evidence="2">Uncharacterized protein</fullName>
    </submittedName>
</protein>
<reference evidence="2 3" key="1">
    <citation type="submission" date="2019-08" db="EMBL/GenBank/DDBJ databases">
        <title>In-depth cultivation of the pig gut microbiome towards novel bacterial diversity and tailored functional studies.</title>
        <authorList>
            <person name="Wylensek D."/>
            <person name="Hitch T.C.A."/>
            <person name="Clavel T."/>
        </authorList>
    </citation>
    <scope>NUCLEOTIDE SEQUENCE [LARGE SCALE GENOMIC DNA]</scope>
    <source>
        <strain evidence="2 3">WCA-470BD-2E</strain>
    </source>
</reference>
<evidence type="ECO:0000313" key="3">
    <source>
        <dbReference type="Proteomes" id="UP000452141"/>
    </source>
</evidence>
<gene>
    <name evidence="2" type="ORF">FYJ61_03515</name>
</gene>
<dbReference type="EMBL" id="VUMW01000006">
    <property type="protein sequence ID" value="MST79565.1"/>
    <property type="molecule type" value="Genomic_DNA"/>
</dbReference>
<evidence type="ECO:0000256" key="1">
    <source>
        <dbReference type="SAM" id="Phobius"/>
    </source>
</evidence>
<feature type="transmembrane region" description="Helical" evidence="1">
    <location>
        <begin position="6"/>
        <end position="26"/>
    </location>
</feature>
<feature type="transmembrane region" description="Helical" evidence="1">
    <location>
        <begin position="46"/>
        <end position="65"/>
    </location>
</feature>
<evidence type="ECO:0000313" key="2">
    <source>
        <dbReference type="EMBL" id="MST79565.1"/>
    </source>
</evidence>
<comment type="caution">
    <text evidence="2">The sequence shown here is derived from an EMBL/GenBank/DDBJ whole genome shotgun (WGS) entry which is preliminary data.</text>
</comment>
<name>A0A844FMT8_9LACO</name>
<sequence>MWSWNVLGVALWVAVIVYLVFVIKNIRQRRLKMIITRQRTFEVKNFLISCLEVAVLLVAISFLGWETLFKKPDLTDQSQVESRVTYHALVLEPSAVKSYYVKEAAGSYVYYVNGKKYTVPTGKAAVVTGSSPASAASTSGVPFSKAALVKKDAQYQKAYVAVYEASYKNTAANGLGMHASKSAKRFYLIRVPDASFVEK</sequence>
<dbReference type="InterPro" id="IPR049731">
    <property type="entry name" value="LVIS_2131-like"/>
</dbReference>
<accession>A0A844FMT8</accession>
<organism evidence="2 3">
    <name type="scientific">Lactobacillus equicursoris</name>
    <dbReference type="NCBI Taxonomy" id="420645"/>
    <lineage>
        <taxon>Bacteria</taxon>
        <taxon>Bacillati</taxon>
        <taxon>Bacillota</taxon>
        <taxon>Bacilli</taxon>
        <taxon>Lactobacillales</taxon>
        <taxon>Lactobacillaceae</taxon>
        <taxon>Lactobacillus</taxon>
    </lineage>
</organism>
<keyword evidence="1" id="KW-0812">Transmembrane</keyword>
<proteinExistence type="predicted"/>
<keyword evidence="1" id="KW-1133">Transmembrane helix</keyword>
<dbReference type="RefSeq" id="WP_154486592.1">
    <property type="nucleotide sequence ID" value="NZ_VUMW01000006.1"/>
</dbReference>
<keyword evidence="1" id="KW-0472">Membrane</keyword>
<dbReference type="Proteomes" id="UP000452141">
    <property type="component" value="Unassembled WGS sequence"/>
</dbReference>